<comment type="caution">
    <text evidence="2">The sequence shown here is derived from an EMBL/GenBank/DDBJ whole genome shotgun (WGS) entry which is preliminary data.</text>
</comment>
<accession>A0ABN1MGD5</accession>
<name>A0ABN1MGD5_9FLAO</name>
<evidence type="ECO:0000313" key="3">
    <source>
        <dbReference type="Proteomes" id="UP001500507"/>
    </source>
</evidence>
<sequence length="245" mass="28039">MKKFNLILFIFLATFGQLSAQDDDDGISAMMQSMMGGNVEIEDSYAFDYMVTTIMKEYKKGKVKSSQQMSTFLSDEATYTTMSEDSHMVHDFKNESAIMIDVKKNTAMTMSTKMMKKMMNKVIDKYEVEIEDETVTHEVTDETRKIGDYNCIKHIFSNTESNEKMHLWITKDLDFDFQQLKEDLAEGMGFGNLAITFPMLEGAVIETEMFDKKGQKKYVTTVVELGKTNKTLSMSDYKVTNMFGG</sequence>
<dbReference type="Proteomes" id="UP001500507">
    <property type="component" value="Unassembled WGS sequence"/>
</dbReference>
<evidence type="ECO:0008006" key="4">
    <source>
        <dbReference type="Google" id="ProtNLM"/>
    </source>
</evidence>
<dbReference type="RefSeq" id="WP_343765020.1">
    <property type="nucleotide sequence ID" value="NZ_BAAAFG010000013.1"/>
</dbReference>
<feature type="signal peptide" evidence="1">
    <location>
        <begin position="1"/>
        <end position="20"/>
    </location>
</feature>
<keyword evidence="3" id="KW-1185">Reference proteome</keyword>
<organism evidence="2 3">
    <name type="scientific">Gangjinia marincola</name>
    <dbReference type="NCBI Taxonomy" id="578463"/>
    <lineage>
        <taxon>Bacteria</taxon>
        <taxon>Pseudomonadati</taxon>
        <taxon>Bacteroidota</taxon>
        <taxon>Flavobacteriia</taxon>
        <taxon>Flavobacteriales</taxon>
        <taxon>Flavobacteriaceae</taxon>
        <taxon>Gangjinia</taxon>
    </lineage>
</organism>
<reference evidence="2 3" key="1">
    <citation type="journal article" date="2019" name="Int. J. Syst. Evol. Microbiol.">
        <title>The Global Catalogue of Microorganisms (GCM) 10K type strain sequencing project: providing services to taxonomists for standard genome sequencing and annotation.</title>
        <authorList>
            <consortium name="The Broad Institute Genomics Platform"/>
            <consortium name="The Broad Institute Genome Sequencing Center for Infectious Disease"/>
            <person name="Wu L."/>
            <person name="Ma J."/>
        </authorList>
    </citation>
    <scope>NUCLEOTIDE SEQUENCE [LARGE SCALE GENOMIC DNA]</scope>
    <source>
        <strain evidence="2 3">JCM 16082</strain>
    </source>
</reference>
<evidence type="ECO:0000256" key="1">
    <source>
        <dbReference type="SAM" id="SignalP"/>
    </source>
</evidence>
<gene>
    <name evidence="2" type="ORF">GCM10009117_13080</name>
</gene>
<evidence type="ECO:0000313" key="2">
    <source>
        <dbReference type="EMBL" id="GAA0872161.1"/>
    </source>
</evidence>
<keyword evidence="1" id="KW-0732">Signal</keyword>
<dbReference type="EMBL" id="BAAAFG010000013">
    <property type="protein sequence ID" value="GAA0872161.1"/>
    <property type="molecule type" value="Genomic_DNA"/>
</dbReference>
<protein>
    <recommendedName>
        <fullName evidence="4">DUF4412 domain-containing protein</fullName>
    </recommendedName>
</protein>
<proteinExistence type="predicted"/>
<feature type="chain" id="PRO_5045154632" description="DUF4412 domain-containing protein" evidence="1">
    <location>
        <begin position="21"/>
        <end position="245"/>
    </location>
</feature>